<feature type="region of interest" description="Disordered" evidence="1">
    <location>
        <begin position="52"/>
        <end position="74"/>
    </location>
</feature>
<accession>A0A935C3D2</accession>
<dbReference type="InterPro" id="IPR036397">
    <property type="entry name" value="RNaseH_sf"/>
</dbReference>
<feature type="domain" description="Integrase catalytic" evidence="2">
    <location>
        <begin position="132"/>
        <end position="308"/>
    </location>
</feature>
<keyword evidence="4" id="KW-1185">Reference proteome</keyword>
<protein>
    <submittedName>
        <fullName evidence="3">Transposase</fullName>
    </submittedName>
</protein>
<comment type="caution">
    <text evidence="3">The sequence shown here is derived from an EMBL/GenBank/DDBJ whole genome shotgun (WGS) entry which is preliminary data.</text>
</comment>
<dbReference type="RefSeq" id="WP_201427759.1">
    <property type="nucleotide sequence ID" value="NZ_JAEQMG010000101.1"/>
</dbReference>
<organism evidence="3 4">
    <name type="scientific">Ruminococcus difficilis</name>
    <dbReference type="NCBI Taxonomy" id="2763069"/>
    <lineage>
        <taxon>Bacteria</taxon>
        <taxon>Bacillati</taxon>
        <taxon>Bacillota</taxon>
        <taxon>Clostridia</taxon>
        <taxon>Eubacteriales</taxon>
        <taxon>Oscillospiraceae</taxon>
        <taxon>Ruminococcus</taxon>
    </lineage>
</organism>
<dbReference type="PROSITE" id="PS50994">
    <property type="entry name" value="INTEGRASE"/>
    <property type="match status" value="1"/>
</dbReference>
<dbReference type="Gene3D" id="3.30.420.10">
    <property type="entry name" value="Ribonuclease H-like superfamily/Ribonuclease H"/>
    <property type="match status" value="1"/>
</dbReference>
<proteinExistence type="predicted"/>
<dbReference type="InterPro" id="IPR001584">
    <property type="entry name" value="Integrase_cat-core"/>
</dbReference>
<dbReference type="Proteomes" id="UP000633365">
    <property type="component" value="Unassembled WGS sequence"/>
</dbReference>
<dbReference type="GO" id="GO:0015074">
    <property type="term" value="P:DNA integration"/>
    <property type="evidence" value="ECO:0007669"/>
    <property type="project" value="InterPro"/>
</dbReference>
<evidence type="ECO:0000259" key="2">
    <source>
        <dbReference type="PROSITE" id="PS50994"/>
    </source>
</evidence>
<dbReference type="PANTHER" id="PTHR35004">
    <property type="entry name" value="TRANSPOSASE RV3428C-RELATED"/>
    <property type="match status" value="1"/>
</dbReference>
<reference evidence="3" key="1">
    <citation type="submission" date="2021-01" db="EMBL/GenBank/DDBJ databases">
        <title>Genome public.</title>
        <authorList>
            <person name="Liu C."/>
            <person name="Sun Q."/>
        </authorList>
    </citation>
    <scope>NUCLEOTIDE SEQUENCE</scope>
    <source>
        <strain evidence="3">M6</strain>
    </source>
</reference>
<name>A0A935C3D2_9FIRM</name>
<dbReference type="AlphaFoldDB" id="A0A935C3D2"/>
<evidence type="ECO:0000313" key="3">
    <source>
        <dbReference type="EMBL" id="MBK6088952.1"/>
    </source>
</evidence>
<dbReference type="GO" id="GO:0003676">
    <property type="term" value="F:nucleic acid binding"/>
    <property type="evidence" value="ECO:0007669"/>
    <property type="project" value="InterPro"/>
</dbReference>
<sequence length="310" mass="37084">MNIVTQEAKKKQAVVEFAYKKGKSAASEKYGVSLSSVKRWCARYDGTWQSLKERSHRPHSHPNRHTPKEERQIKNSFKKKFKRYGWDGVYTDLLRKGYKRSFSGMVYAAKRMGLHEQKKPKKKSRKQRRYPELLTPGEKVQIDVKEVPFNCLRGKVLRDNKHLYQWTAIDECTRMRFVYAFEEHTPENSVRFLKMLIKAFPFRIQTIQTDNGTEFTYKYISDDVICPFDKALQKLRINHKLIPPRTPWHNGKVERSHRNDQRYFYDWETFTSVEELNRKLKDHLEWSNSKRMRTLDWKSAKQLLAEKLSA</sequence>
<dbReference type="SUPFAM" id="SSF53098">
    <property type="entry name" value="Ribonuclease H-like"/>
    <property type="match status" value="1"/>
</dbReference>
<feature type="compositionally biased region" description="Basic residues" evidence="1">
    <location>
        <begin position="54"/>
        <end position="65"/>
    </location>
</feature>
<dbReference type="EMBL" id="JAEQMG010000101">
    <property type="protein sequence ID" value="MBK6088952.1"/>
    <property type="molecule type" value="Genomic_DNA"/>
</dbReference>
<evidence type="ECO:0000256" key="1">
    <source>
        <dbReference type="SAM" id="MobiDB-lite"/>
    </source>
</evidence>
<gene>
    <name evidence="3" type="ORF">JKK62_09900</name>
</gene>
<dbReference type="PANTHER" id="PTHR35004:SF7">
    <property type="entry name" value="INTEGRASE PROTEIN"/>
    <property type="match status" value="1"/>
</dbReference>
<dbReference type="Pfam" id="PF00665">
    <property type="entry name" value="rve"/>
    <property type="match status" value="1"/>
</dbReference>
<evidence type="ECO:0000313" key="4">
    <source>
        <dbReference type="Proteomes" id="UP000633365"/>
    </source>
</evidence>
<dbReference type="InterPro" id="IPR012337">
    <property type="entry name" value="RNaseH-like_sf"/>
</dbReference>